<sequence length="75" mass="8104">MTGKGMETVSDFECGFFSKCQECSAVNDAYPHKSSEADAELSKPEMNANAHAPLPLPSGNLHLQLHLLVLHHPSS</sequence>
<dbReference type="EMBL" id="RXGB01005026">
    <property type="protein sequence ID" value="TMW88548.1"/>
    <property type="molecule type" value="Genomic_DNA"/>
</dbReference>
<gene>
    <name evidence="2" type="ORF">EJD97_018410</name>
</gene>
<evidence type="ECO:0000256" key="1">
    <source>
        <dbReference type="SAM" id="MobiDB-lite"/>
    </source>
</evidence>
<proteinExistence type="predicted"/>
<evidence type="ECO:0000313" key="2">
    <source>
        <dbReference type="EMBL" id="TMW88548.1"/>
    </source>
</evidence>
<accession>A0A6N2B3D7</accession>
<feature type="compositionally biased region" description="Basic and acidic residues" evidence="1">
    <location>
        <begin position="32"/>
        <end position="43"/>
    </location>
</feature>
<dbReference type="AlphaFoldDB" id="A0A6N2B3D7"/>
<name>A0A6N2B3D7_SOLCI</name>
<reference evidence="2" key="1">
    <citation type="submission" date="2019-05" db="EMBL/GenBank/DDBJ databases">
        <title>The de novo reference genome and transcriptome assemblies of the wild tomato species Solanum chilense.</title>
        <authorList>
            <person name="Stam R."/>
            <person name="Nosenko T."/>
            <person name="Hoerger A.C."/>
            <person name="Stephan W."/>
            <person name="Seidel M.A."/>
            <person name="Kuhn J.M.M."/>
            <person name="Haberer G."/>
            <person name="Tellier A."/>
        </authorList>
    </citation>
    <scope>NUCLEOTIDE SEQUENCE</scope>
    <source>
        <tissue evidence="2">Mature leaves</tissue>
    </source>
</reference>
<comment type="caution">
    <text evidence="2">The sequence shown here is derived from an EMBL/GenBank/DDBJ whole genome shotgun (WGS) entry which is preliminary data.</text>
</comment>
<feature type="region of interest" description="Disordered" evidence="1">
    <location>
        <begin position="32"/>
        <end position="53"/>
    </location>
</feature>
<protein>
    <submittedName>
        <fullName evidence="2">Uncharacterized protein</fullName>
    </submittedName>
</protein>
<organism evidence="2">
    <name type="scientific">Solanum chilense</name>
    <name type="common">Tomato</name>
    <name type="synonym">Lycopersicon chilense</name>
    <dbReference type="NCBI Taxonomy" id="4083"/>
    <lineage>
        <taxon>Eukaryota</taxon>
        <taxon>Viridiplantae</taxon>
        <taxon>Streptophyta</taxon>
        <taxon>Embryophyta</taxon>
        <taxon>Tracheophyta</taxon>
        <taxon>Spermatophyta</taxon>
        <taxon>Magnoliopsida</taxon>
        <taxon>eudicotyledons</taxon>
        <taxon>Gunneridae</taxon>
        <taxon>Pentapetalae</taxon>
        <taxon>asterids</taxon>
        <taxon>lamiids</taxon>
        <taxon>Solanales</taxon>
        <taxon>Solanaceae</taxon>
        <taxon>Solanoideae</taxon>
        <taxon>Solaneae</taxon>
        <taxon>Solanum</taxon>
        <taxon>Solanum subgen. Lycopersicon</taxon>
    </lineage>
</organism>